<dbReference type="EMBL" id="BLAD01000043">
    <property type="protein sequence ID" value="GES00194.1"/>
    <property type="molecule type" value="Genomic_DNA"/>
</dbReference>
<protein>
    <recommendedName>
        <fullName evidence="4">Carboxypeptidase regulatory-like domain-containing protein</fullName>
    </recommendedName>
</protein>
<name>A0A5M3VUK0_9ACTN</name>
<comment type="caution">
    <text evidence="2">The sequence shown here is derived from an EMBL/GenBank/DDBJ whole genome shotgun (WGS) entry which is preliminary data.</text>
</comment>
<accession>A0A5M3VUK0</accession>
<organism evidence="2 3">
    <name type="scientific">Acrocarpospora corrugata</name>
    <dbReference type="NCBI Taxonomy" id="35763"/>
    <lineage>
        <taxon>Bacteria</taxon>
        <taxon>Bacillati</taxon>
        <taxon>Actinomycetota</taxon>
        <taxon>Actinomycetes</taxon>
        <taxon>Streptosporangiales</taxon>
        <taxon>Streptosporangiaceae</taxon>
        <taxon>Acrocarpospora</taxon>
    </lineage>
</organism>
<gene>
    <name evidence="2" type="ORF">Acor_22570</name>
</gene>
<sequence>MPGQTTPDADHRSGLEPRLEGPMSEGEPDRQDVFVVEELERLYAQVDPVPPGLVARIAFALELASGDCEILRPREEAAAGVRGGETRTITFDSPALTVMIDISERPDGPVRVDGWLAPPAGHLVELRGPHGLTTVTADQDGRFVLDGVPRGLVQIVVRAVAGSEALALTPSFVL</sequence>
<keyword evidence="3" id="KW-1185">Reference proteome</keyword>
<feature type="compositionally biased region" description="Basic and acidic residues" evidence="1">
    <location>
        <begin position="8"/>
        <end position="19"/>
    </location>
</feature>
<dbReference type="Proteomes" id="UP000334990">
    <property type="component" value="Unassembled WGS sequence"/>
</dbReference>
<evidence type="ECO:0000313" key="3">
    <source>
        <dbReference type="Proteomes" id="UP000334990"/>
    </source>
</evidence>
<dbReference type="AlphaFoldDB" id="A0A5M3VUK0"/>
<evidence type="ECO:0008006" key="4">
    <source>
        <dbReference type="Google" id="ProtNLM"/>
    </source>
</evidence>
<evidence type="ECO:0000256" key="1">
    <source>
        <dbReference type="SAM" id="MobiDB-lite"/>
    </source>
</evidence>
<evidence type="ECO:0000313" key="2">
    <source>
        <dbReference type="EMBL" id="GES00194.1"/>
    </source>
</evidence>
<reference evidence="2 3" key="1">
    <citation type="submission" date="2019-10" db="EMBL/GenBank/DDBJ databases">
        <title>Whole genome shotgun sequence of Acrocarpospora corrugata NBRC 13972.</title>
        <authorList>
            <person name="Ichikawa N."/>
            <person name="Kimura A."/>
            <person name="Kitahashi Y."/>
            <person name="Komaki H."/>
            <person name="Oguchi A."/>
        </authorList>
    </citation>
    <scope>NUCLEOTIDE SEQUENCE [LARGE SCALE GENOMIC DNA]</scope>
    <source>
        <strain evidence="2 3">NBRC 13972</strain>
    </source>
</reference>
<feature type="region of interest" description="Disordered" evidence="1">
    <location>
        <begin position="1"/>
        <end position="29"/>
    </location>
</feature>
<proteinExistence type="predicted"/>